<keyword evidence="3" id="KW-1185">Reference proteome</keyword>
<gene>
    <name evidence="2" type="ORF">GCM10017774_72950</name>
</gene>
<accession>A0ABQ3MPU0</accession>
<name>A0ABQ3MPU0_9PSEU</name>
<evidence type="ECO:0008006" key="4">
    <source>
        <dbReference type="Google" id="ProtNLM"/>
    </source>
</evidence>
<sequence length="91" mass="9741">MKVPAWAVLAVGALTAGMCSFLPGTEESQPGSGSYETLRGVEMSRRFIEPEPVHSSTAPWLVIAAVLAVAAAVAVLREHRHRFRRKGQANG</sequence>
<comment type="caution">
    <text evidence="2">The sequence shown here is derived from an EMBL/GenBank/DDBJ whole genome shotgun (WGS) entry which is preliminary data.</text>
</comment>
<feature type="transmembrane region" description="Helical" evidence="1">
    <location>
        <begin position="57"/>
        <end position="76"/>
    </location>
</feature>
<evidence type="ECO:0000313" key="3">
    <source>
        <dbReference type="Proteomes" id="UP000605568"/>
    </source>
</evidence>
<keyword evidence="1" id="KW-1133">Transmembrane helix</keyword>
<dbReference type="EMBL" id="BNAR01000015">
    <property type="protein sequence ID" value="GHH55858.1"/>
    <property type="molecule type" value="Genomic_DNA"/>
</dbReference>
<reference evidence="3" key="1">
    <citation type="journal article" date="2019" name="Int. J. Syst. Evol. Microbiol.">
        <title>The Global Catalogue of Microorganisms (GCM) 10K type strain sequencing project: providing services to taxonomists for standard genome sequencing and annotation.</title>
        <authorList>
            <consortium name="The Broad Institute Genomics Platform"/>
            <consortium name="The Broad Institute Genome Sequencing Center for Infectious Disease"/>
            <person name="Wu L."/>
            <person name="Ma J."/>
        </authorList>
    </citation>
    <scope>NUCLEOTIDE SEQUENCE [LARGE SCALE GENOMIC DNA]</scope>
    <source>
        <strain evidence="3">CGMCC 4.7367</strain>
    </source>
</reference>
<dbReference type="Proteomes" id="UP000605568">
    <property type="component" value="Unassembled WGS sequence"/>
</dbReference>
<keyword evidence="1" id="KW-0812">Transmembrane</keyword>
<evidence type="ECO:0000313" key="2">
    <source>
        <dbReference type="EMBL" id="GHH55858.1"/>
    </source>
</evidence>
<protein>
    <recommendedName>
        <fullName evidence="4">PEP-CTERM protein-sorting domain-containing protein</fullName>
    </recommendedName>
</protein>
<organism evidence="2 3">
    <name type="scientific">Lentzea cavernae</name>
    <dbReference type="NCBI Taxonomy" id="2020703"/>
    <lineage>
        <taxon>Bacteria</taxon>
        <taxon>Bacillati</taxon>
        <taxon>Actinomycetota</taxon>
        <taxon>Actinomycetes</taxon>
        <taxon>Pseudonocardiales</taxon>
        <taxon>Pseudonocardiaceae</taxon>
        <taxon>Lentzea</taxon>
    </lineage>
</organism>
<evidence type="ECO:0000256" key="1">
    <source>
        <dbReference type="SAM" id="Phobius"/>
    </source>
</evidence>
<proteinExistence type="predicted"/>
<keyword evidence="1" id="KW-0472">Membrane</keyword>